<dbReference type="InterPro" id="IPR036259">
    <property type="entry name" value="MFS_trans_sf"/>
</dbReference>
<dbReference type="Pfam" id="PF07690">
    <property type="entry name" value="MFS_1"/>
    <property type="match status" value="1"/>
</dbReference>
<evidence type="ECO:0000259" key="7">
    <source>
        <dbReference type="PROSITE" id="PS50850"/>
    </source>
</evidence>
<dbReference type="PANTHER" id="PTHR43124">
    <property type="entry name" value="PURINE EFFLUX PUMP PBUE"/>
    <property type="match status" value="1"/>
</dbReference>
<dbReference type="PANTHER" id="PTHR43124:SF3">
    <property type="entry name" value="CHLORAMPHENICOL EFFLUX PUMP RV0191"/>
    <property type="match status" value="1"/>
</dbReference>
<evidence type="ECO:0000256" key="2">
    <source>
        <dbReference type="ARBA" id="ARBA00022475"/>
    </source>
</evidence>
<proteinExistence type="predicted"/>
<dbReference type="OrthoDB" id="272777at2"/>
<keyword evidence="4 6" id="KW-1133">Transmembrane helix</keyword>
<keyword evidence="2" id="KW-1003">Cell membrane</keyword>
<keyword evidence="3 6" id="KW-0812">Transmembrane</keyword>
<dbReference type="PROSITE" id="PS50850">
    <property type="entry name" value="MFS"/>
    <property type="match status" value="1"/>
</dbReference>
<dbReference type="GO" id="GO:0005886">
    <property type="term" value="C:plasma membrane"/>
    <property type="evidence" value="ECO:0007669"/>
    <property type="project" value="UniProtKB-SubCell"/>
</dbReference>
<dbReference type="GO" id="GO:0022857">
    <property type="term" value="F:transmembrane transporter activity"/>
    <property type="evidence" value="ECO:0007669"/>
    <property type="project" value="InterPro"/>
</dbReference>
<evidence type="ECO:0000256" key="4">
    <source>
        <dbReference type="ARBA" id="ARBA00022989"/>
    </source>
</evidence>
<feature type="transmembrane region" description="Helical" evidence="6">
    <location>
        <begin position="160"/>
        <end position="179"/>
    </location>
</feature>
<organism evidence="8 9">
    <name type="scientific">Jannaschia rubra</name>
    <dbReference type="NCBI Taxonomy" id="282197"/>
    <lineage>
        <taxon>Bacteria</taxon>
        <taxon>Pseudomonadati</taxon>
        <taxon>Pseudomonadota</taxon>
        <taxon>Alphaproteobacteria</taxon>
        <taxon>Rhodobacterales</taxon>
        <taxon>Roseobacteraceae</taxon>
        <taxon>Jannaschia</taxon>
    </lineage>
</organism>
<evidence type="ECO:0000313" key="9">
    <source>
        <dbReference type="Proteomes" id="UP000048908"/>
    </source>
</evidence>
<comment type="subcellular location">
    <subcellularLocation>
        <location evidence="1">Cell membrane</location>
        <topology evidence="1">Multi-pass membrane protein</topology>
    </subcellularLocation>
</comment>
<evidence type="ECO:0000256" key="6">
    <source>
        <dbReference type="SAM" id="Phobius"/>
    </source>
</evidence>
<feature type="transmembrane region" description="Helical" evidence="6">
    <location>
        <begin position="267"/>
        <end position="285"/>
    </location>
</feature>
<gene>
    <name evidence="8" type="ORF">JAN5088_01270</name>
</gene>
<feature type="transmembrane region" description="Helical" evidence="6">
    <location>
        <begin position="124"/>
        <end position="148"/>
    </location>
</feature>
<accession>A0A0M6XN43</accession>
<name>A0A0M6XN43_9RHOB</name>
<protein>
    <submittedName>
        <fullName evidence="8">Phosphoglycerate transporter family protein</fullName>
    </submittedName>
</protein>
<feature type="transmembrane region" description="Helical" evidence="6">
    <location>
        <begin position="362"/>
        <end position="381"/>
    </location>
</feature>
<dbReference type="InterPro" id="IPR050189">
    <property type="entry name" value="MFS_Efflux_Transporters"/>
</dbReference>
<keyword evidence="5 6" id="KW-0472">Membrane</keyword>
<dbReference type="EMBL" id="CXPG01000014">
    <property type="protein sequence ID" value="CTQ32499.1"/>
    <property type="molecule type" value="Genomic_DNA"/>
</dbReference>
<evidence type="ECO:0000313" key="8">
    <source>
        <dbReference type="EMBL" id="CTQ32499.1"/>
    </source>
</evidence>
<feature type="domain" description="Major facilitator superfamily (MFS) profile" evidence="7">
    <location>
        <begin position="4"/>
        <end position="386"/>
    </location>
</feature>
<dbReference type="Gene3D" id="1.20.1250.20">
    <property type="entry name" value="MFS general substrate transporter like domains"/>
    <property type="match status" value="2"/>
</dbReference>
<dbReference type="RefSeq" id="WP_055681957.1">
    <property type="nucleotide sequence ID" value="NZ_CXPG01000014.1"/>
</dbReference>
<feature type="transmembrane region" description="Helical" evidence="6">
    <location>
        <begin position="200"/>
        <end position="223"/>
    </location>
</feature>
<dbReference type="InterPro" id="IPR020846">
    <property type="entry name" value="MFS_dom"/>
</dbReference>
<evidence type="ECO:0000256" key="1">
    <source>
        <dbReference type="ARBA" id="ARBA00004651"/>
    </source>
</evidence>
<feature type="transmembrane region" description="Helical" evidence="6">
    <location>
        <begin position="43"/>
        <end position="62"/>
    </location>
</feature>
<keyword evidence="9" id="KW-1185">Reference proteome</keyword>
<feature type="transmembrane region" description="Helical" evidence="6">
    <location>
        <begin position="330"/>
        <end position="350"/>
    </location>
</feature>
<feature type="transmembrane region" description="Helical" evidence="6">
    <location>
        <begin position="97"/>
        <end position="117"/>
    </location>
</feature>
<feature type="transmembrane region" description="Helical" evidence="6">
    <location>
        <begin position="235"/>
        <end position="255"/>
    </location>
</feature>
<sequence>MGPGIAVLTLAYVLSQFYRAFLAVLAPDLTADLGLTAADLGRASGIWFLSFAAMQLPVGWALDRVGPRWTAGVLLGAAGGGGAALLSVAGAAWHVDLAMALIGAGCAPVLMAGYVILAYGVRPAIFATLAGAMVGVGSLGNIAASVPLGWAAEVLGWRGAMQALAGVTLATAAGCLVLVRDPGVQGGGRRGSLLDVLRVPALWLVLPMMLVNYAPAAGLRGLWAGPYVAQGYGPAHVGMVTLVMGLAMIAGNFAYAPLDRIFGTRKGVVLTGNLAGAAVLAGLWWVPLPGLVVSTAALAAVGFLGASYAMCMAHGRAFLPPGSVGRGVTLLNLFSIGGVGIMQFATAPLFDAAGGGEAGFRAIFGVFALILVAGCAIYAFAPDSTD</sequence>
<dbReference type="InterPro" id="IPR011701">
    <property type="entry name" value="MFS"/>
</dbReference>
<dbReference type="Proteomes" id="UP000048908">
    <property type="component" value="Unassembled WGS sequence"/>
</dbReference>
<dbReference type="SUPFAM" id="SSF103473">
    <property type="entry name" value="MFS general substrate transporter"/>
    <property type="match status" value="1"/>
</dbReference>
<feature type="transmembrane region" description="Helical" evidence="6">
    <location>
        <begin position="69"/>
        <end position="91"/>
    </location>
</feature>
<dbReference type="AlphaFoldDB" id="A0A0M6XN43"/>
<reference evidence="8 9" key="1">
    <citation type="submission" date="2015-07" db="EMBL/GenBank/DDBJ databases">
        <authorList>
            <person name="Noorani M."/>
        </authorList>
    </citation>
    <scope>NUCLEOTIDE SEQUENCE [LARGE SCALE GENOMIC DNA]</scope>
    <source>
        <strain evidence="8 9">CECT 5088</strain>
    </source>
</reference>
<feature type="transmembrane region" description="Helical" evidence="6">
    <location>
        <begin position="291"/>
        <end position="309"/>
    </location>
</feature>
<evidence type="ECO:0000256" key="5">
    <source>
        <dbReference type="ARBA" id="ARBA00023136"/>
    </source>
</evidence>
<dbReference type="STRING" id="282197.SAMN04488517_101433"/>
<evidence type="ECO:0000256" key="3">
    <source>
        <dbReference type="ARBA" id="ARBA00022692"/>
    </source>
</evidence>